<dbReference type="Pfam" id="PF17297">
    <property type="entry name" value="PEPCK_N"/>
    <property type="match status" value="1"/>
</dbReference>
<dbReference type="GO" id="GO:0030145">
    <property type="term" value="F:manganese ion binding"/>
    <property type="evidence" value="ECO:0007669"/>
    <property type="project" value="UniProtKB-UniRule"/>
</dbReference>
<keyword evidence="14" id="KW-0808">Transferase</keyword>
<dbReference type="SUPFAM" id="SSF68923">
    <property type="entry name" value="PEP carboxykinase N-terminal domain"/>
    <property type="match status" value="1"/>
</dbReference>
<dbReference type="GO" id="GO:0071333">
    <property type="term" value="P:cellular response to glucose stimulus"/>
    <property type="evidence" value="ECO:0007669"/>
    <property type="project" value="TreeGrafter"/>
</dbReference>
<dbReference type="GO" id="GO:0004613">
    <property type="term" value="F:phosphoenolpyruvate carboxykinase (GTP) activity"/>
    <property type="evidence" value="ECO:0007669"/>
    <property type="project" value="UniProtKB-UniRule"/>
</dbReference>
<evidence type="ECO:0000256" key="3">
    <source>
        <dbReference type="ARBA" id="ARBA00011245"/>
    </source>
</evidence>
<dbReference type="InterPro" id="IPR035077">
    <property type="entry name" value="PEP_carboxykinase_GTP_C"/>
</dbReference>
<dbReference type="NCBIfam" id="NF003253">
    <property type="entry name" value="PRK04210.1"/>
    <property type="match status" value="1"/>
</dbReference>
<dbReference type="InterPro" id="IPR035078">
    <property type="entry name" value="PEP_carboxykinase_GTP_N"/>
</dbReference>
<gene>
    <name evidence="11" type="primary">pckG</name>
    <name evidence="14" type="ORF">SAMN05720469_10682</name>
</gene>
<feature type="binding site" evidence="11">
    <location>
        <begin position="389"/>
        <end position="391"/>
    </location>
    <ligand>
        <name>substrate</name>
    </ligand>
</feature>
<feature type="active site" evidence="11">
    <location>
        <position position="270"/>
    </location>
</feature>
<dbReference type="RefSeq" id="WP_073303102.1">
    <property type="nucleotide sequence ID" value="NZ_FRAW01000006.1"/>
</dbReference>
<keyword evidence="11" id="KW-0963">Cytoplasm</keyword>
<dbReference type="PANTHER" id="PTHR11561:SF0">
    <property type="entry name" value="PHOSPHOENOLPYRUVATE CARBOXYKINASE [GTP]-RELATED"/>
    <property type="match status" value="1"/>
</dbReference>
<dbReference type="GO" id="GO:0005525">
    <property type="term" value="F:GTP binding"/>
    <property type="evidence" value="ECO:0007669"/>
    <property type="project" value="UniProtKB-UniRule"/>
</dbReference>
<organism evidence="14 15">
    <name type="scientific">Fibrobacter intestinalis</name>
    <dbReference type="NCBI Taxonomy" id="28122"/>
    <lineage>
        <taxon>Bacteria</taxon>
        <taxon>Pseudomonadati</taxon>
        <taxon>Fibrobacterota</taxon>
        <taxon>Fibrobacteria</taxon>
        <taxon>Fibrobacterales</taxon>
        <taxon>Fibrobacteraceae</taxon>
        <taxon>Fibrobacter</taxon>
    </lineage>
</organism>
<comment type="function">
    <text evidence="11">Catalyzes the conversion of oxaloacetate (OAA) to phosphoenolpyruvate (PEP), the rate-limiting step in the metabolic pathway that produces glucose from lactate and other precursors derived from the citric acid cycle.</text>
</comment>
<feature type="binding site" evidence="11">
    <location>
        <position position="73"/>
    </location>
    <ligand>
        <name>substrate</name>
    </ligand>
</feature>
<feature type="domain" description="Phosphoenolpyruvate carboxykinase C-terminal P-loop" evidence="12">
    <location>
        <begin position="242"/>
        <end position="615"/>
    </location>
</feature>
<dbReference type="UniPathway" id="UPA00138"/>
<evidence type="ECO:0000256" key="9">
    <source>
        <dbReference type="ARBA" id="ARBA00023211"/>
    </source>
</evidence>
<dbReference type="GO" id="GO:0046327">
    <property type="term" value="P:glycerol biosynthetic process from pyruvate"/>
    <property type="evidence" value="ECO:0007669"/>
    <property type="project" value="TreeGrafter"/>
</dbReference>
<comment type="pathway">
    <text evidence="1 11">Carbohydrate biosynthesis; gluconeogenesis.</text>
</comment>
<dbReference type="CDD" id="cd00819">
    <property type="entry name" value="PEPCK_GTP"/>
    <property type="match status" value="1"/>
</dbReference>
<dbReference type="Pfam" id="PF00821">
    <property type="entry name" value="PEPCK_GTP"/>
    <property type="match status" value="1"/>
</dbReference>
<dbReference type="GO" id="GO:0006094">
    <property type="term" value="P:gluconeogenesis"/>
    <property type="evidence" value="ECO:0007669"/>
    <property type="project" value="UniProtKB-UniRule"/>
</dbReference>
<reference evidence="15" key="1">
    <citation type="submission" date="2016-11" db="EMBL/GenBank/DDBJ databases">
        <authorList>
            <person name="Varghese N."/>
            <person name="Submissions S."/>
        </authorList>
    </citation>
    <scope>NUCLEOTIDE SEQUENCE [LARGE SCALE GENOMIC DNA]</scope>
    <source>
        <strain evidence="15">UWOS</strain>
    </source>
</reference>
<keyword evidence="15" id="KW-1185">Reference proteome</keyword>
<dbReference type="GO" id="GO:0019543">
    <property type="term" value="P:propionate catabolic process"/>
    <property type="evidence" value="ECO:0007669"/>
    <property type="project" value="TreeGrafter"/>
</dbReference>
<feature type="binding site" evidence="11">
    <location>
        <begin position="269"/>
        <end position="274"/>
    </location>
    <ligand>
        <name>GTP</name>
        <dbReference type="ChEBI" id="CHEBI:37565"/>
    </ligand>
</feature>
<keyword evidence="14" id="KW-0418">Kinase</keyword>
<dbReference type="Gene3D" id="3.90.228.20">
    <property type="match status" value="1"/>
</dbReference>
<protein>
    <recommendedName>
        <fullName evidence="11">Phosphoenolpyruvate carboxykinase [GTP]</fullName>
        <shortName evidence="11">PEP carboxykinase</shortName>
        <shortName evidence="11">PEPCK</shortName>
        <ecNumber evidence="11">4.1.1.32</ecNumber>
    </recommendedName>
    <alternativeName>
        <fullName evidence="11">GTP-dependent phosphoenolpyruvate carboxykinase</fullName>
        <shortName evidence="11">GTP-PEPCK</shortName>
    </alternativeName>
</protein>
<keyword evidence="6 11" id="KW-0547">Nucleotide-binding</keyword>
<comment type="subunit">
    <text evidence="3 11">Monomer.</text>
</comment>
<dbReference type="SUPFAM" id="SSF53795">
    <property type="entry name" value="PEP carboxykinase-like"/>
    <property type="match status" value="1"/>
</dbReference>
<evidence type="ECO:0000256" key="11">
    <source>
        <dbReference type="HAMAP-Rule" id="MF_00452"/>
    </source>
</evidence>
<dbReference type="InterPro" id="IPR008209">
    <property type="entry name" value="PEP_carboxykinase_GTP"/>
</dbReference>
<dbReference type="InterPro" id="IPR018091">
    <property type="entry name" value="PEP_carboxykin_GTP_CS"/>
</dbReference>
<dbReference type="GO" id="GO:0042594">
    <property type="term" value="P:response to starvation"/>
    <property type="evidence" value="ECO:0007669"/>
    <property type="project" value="TreeGrafter"/>
</dbReference>
<feature type="binding site" evidence="11">
    <location>
        <position position="293"/>
    </location>
    <ligand>
        <name>Mn(2+)</name>
        <dbReference type="ChEBI" id="CHEBI:29035"/>
    </ligand>
</feature>
<keyword evidence="10 11" id="KW-0456">Lyase</keyword>
<dbReference type="Gene3D" id="3.40.449.10">
    <property type="entry name" value="Phosphoenolpyruvate Carboxykinase, domain 1"/>
    <property type="match status" value="1"/>
</dbReference>
<dbReference type="PANTHER" id="PTHR11561">
    <property type="entry name" value="PHOSPHOENOLPYRUVATE CARBOXYKINASE"/>
    <property type="match status" value="1"/>
</dbReference>
<evidence type="ECO:0000256" key="6">
    <source>
        <dbReference type="ARBA" id="ARBA00022741"/>
    </source>
</evidence>
<dbReference type="InterPro" id="IPR008210">
    <property type="entry name" value="PEP_carboxykinase_N"/>
</dbReference>
<keyword evidence="9 11" id="KW-0464">Manganese</keyword>
<dbReference type="AlphaFoldDB" id="A0A1M6SJT4"/>
<proteinExistence type="inferred from homology"/>
<evidence type="ECO:0000259" key="13">
    <source>
        <dbReference type="Pfam" id="PF17297"/>
    </source>
</evidence>
<dbReference type="GO" id="GO:0005829">
    <property type="term" value="C:cytosol"/>
    <property type="evidence" value="ECO:0007669"/>
    <property type="project" value="TreeGrafter"/>
</dbReference>
<evidence type="ECO:0000256" key="4">
    <source>
        <dbReference type="ARBA" id="ARBA00022432"/>
    </source>
</evidence>
<keyword evidence="7 11" id="KW-0210">Decarboxylase</keyword>
<feature type="domain" description="Phosphoenolpyruvate carboxykinase GTP-utilising N-terminal" evidence="13">
    <location>
        <begin position="16"/>
        <end position="238"/>
    </location>
</feature>
<evidence type="ECO:0000313" key="15">
    <source>
        <dbReference type="Proteomes" id="UP000184275"/>
    </source>
</evidence>
<dbReference type="HAMAP" id="MF_00452">
    <property type="entry name" value="PEPCK_GTP"/>
    <property type="match status" value="1"/>
</dbReference>
<feature type="binding site" evidence="11">
    <location>
        <begin position="217"/>
        <end position="219"/>
    </location>
    <ligand>
        <name>substrate</name>
    </ligand>
</feature>
<accession>A0A1M6SJT4</accession>
<evidence type="ECO:0000259" key="12">
    <source>
        <dbReference type="Pfam" id="PF00821"/>
    </source>
</evidence>
<keyword evidence="4 11" id="KW-0312">Gluconeogenesis</keyword>
<feature type="binding site" evidence="11">
    <location>
        <begin position="525"/>
        <end position="528"/>
    </location>
    <ligand>
        <name>GTP</name>
        <dbReference type="ChEBI" id="CHEBI:37565"/>
    </ligand>
</feature>
<dbReference type="GO" id="GO:0006107">
    <property type="term" value="P:oxaloacetate metabolic process"/>
    <property type="evidence" value="ECO:0007669"/>
    <property type="project" value="TreeGrafter"/>
</dbReference>
<dbReference type="GO" id="GO:0033993">
    <property type="term" value="P:response to lipid"/>
    <property type="evidence" value="ECO:0007669"/>
    <property type="project" value="TreeGrafter"/>
</dbReference>
<evidence type="ECO:0000256" key="2">
    <source>
        <dbReference type="ARBA" id="ARBA00005796"/>
    </source>
</evidence>
<feature type="binding site" evidence="11">
    <location>
        <position position="391"/>
    </location>
    <ligand>
        <name>GTP</name>
        <dbReference type="ChEBI" id="CHEBI:37565"/>
    </ligand>
</feature>
<dbReference type="EC" id="4.1.1.32" evidence="11"/>
<evidence type="ECO:0000256" key="1">
    <source>
        <dbReference type="ARBA" id="ARBA00004742"/>
    </source>
</evidence>
<feature type="binding site" evidence="11">
    <location>
        <position position="226"/>
    </location>
    <ligand>
        <name>Mn(2+)</name>
        <dbReference type="ChEBI" id="CHEBI:29035"/>
    </ligand>
</feature>
<comment type="similarity">
    <text evidence="2 11">Belongs to the phosphoenolpyruvate carboxykinase [GTP] family.</text>
</comment>
<comment type="cofactor">
    <cofactor evidence="11">
        <name>Mn(2+)</name>
        <dbReference type="ChEBI" id="CHEBI:29035"/>
    </cofactor>
    <text evidence="11">Binds 1 Mn(2+) ion per subunit.</text>
</comment>
<dbReference type="InterPro" id="IPR013035">
    <property type="entry name" value="PEP_carboxykinase_C"/>
</dbReference>
<evidence type="ECO:0000256" key="7">
    <source>
        <dbReference type="ARBA" id="ARBA00022793"/>
    </source>
</evidence>
<evidence type="ECO:0000256" key="10">
    <source>
        <dbReference type="ARBA" id="ARBA00023239"/>
    </source>
</evidence>
<feature type="binding site" evidence="11">
    <location>
        <position position="268"/>
    </location>
    <ligand>
        <name>substrate</name>
    </ligand>
</feature>
<name>A0A1M6SJT4_9BACT</name>
<dbReference type="GO" id="GO:0016301">
    <property type="term" value="F:kinase activity"/>
    <property type="evidence" value="ECO:0007669"/>
    <property type="project" value="UniProtKB-KW"/>
</dbReference>
<keyword evidence="14" id="KW-0670">Pyruvate</keyword>
<evidence type="ECO:0000256" key="5">
    <source>
        <dbReference type="ARBA" id="ARBA00022723"/>
    </source>
</evidence>
<dbReference type="FunFam" id="3.40.449.10:FF:000005">
    <property type="entry name" value="Phosphoenolpyruvate carboxykinase [GTP]"/>
    <property type="match status" value="1"/>
</dbReference>
<feature type="binding site" evidence="11">
    <location>
        <position position="246"/>
    </location>
    <ligand>
        <name>Mn(2+)</name>
        <dbReference type="ChEBI" id="CHEBI:29035"/>
    </ligand>
</feature>
<dbReference type="EMBL" id="FRAW01000006">
    <property type="protein sequence ID" value="SHK44953.1"/>
    <property type="molecule type" value="Genomic_DNA"/>
</dbReference>
<dbReference type="PIRSF" id="PIRSF001348">
    <property type="entry name" value="PEP_carboxykinase_GTP"/>
    <property type="match status" value="1"/>
</dbReference>
<keyword evidence="5 11" id="KW-0479">Metal-binding</keyword>
<keyword evidence="8 11" id="KW-0342">GTP-binding</keyword>
<comment type="catalytic activity">
    <reaction evidence="11">
        <text>oxaloacetate + GTP = phosphoenolpyruvate + GDP + CO2</text>
        <dbReference type="Rhea" id="RHEA:10388"/>
        <dbReference type="ChEBI" id="CHEBI:16452"/>
        <dbReference type="ChEBI" id="CHEBI:16526"/>
        <dbReference type="ChEBI" id="CHEBI:37565"/>
        <dbReference type="ChEBI" id="CHEBI:58189"/>
        <dbReference type="ChEBI" id="CHEBI:58702"/>
        <dbReference type="EC" id="4.1.1.32"/>
    </reaction>
</comment>
<dbReference type="Proteomes" id="UP000184275">
    <property type="component" value="Unassembled WGS sequence"/>
</dbReference>
<comment type="subcellular location">
    <subcellularLocation>
        <location evidence="11">Cytoplasm</location>
    </subcellularLocation>
</comment>
<evidence type="ECO:0000313" key="14">
    <source>
        <dbReference type="EMBL" id="SHK44953.1"/>
    </source>
</evidence>
<feature type="binding site" evidence="11">
    <location>
        <position position="422"/>
    </location>
    <ligand>
        <name>GTP</name>
        <dbReference type="ChEBI" id="CHEBI:37565"/>
    </ligand>
</feature>
<evidence type="ECO:0000256" key="8">
    <source>
        <dbReference type="ARBA" id="ARBA00023134"/>
    </source>
</evidence>
<sequence>MSLTLNDIKHAKIKAWVEECIKMCEPDDVVVVDGSKEEYDRLMQKCVDAGLATKLAKKENCFLFRSLPSDVARVESRTFISSVKEDDAGPTNHWIDPVELKKTMSDLYKGCMHGRTMYVIPFCMGPLGSPISKNGIELTDSEYVVLNMDIMTRAGKKVLDIFNADQNAEFVPCLHSVGKPLNNGETDGGIWPCADVEHKYISQFPEERLIWSYGSGYGGNALLGKKCFALRIATVLARDEGWLAEHMLILKLTNPKGEVKYVTGAFPSACGKTNLAMLIPTIPGWKVETIGDDIAWMKFGKDGRLYAINPEAGFFGVAPGTSAESNKNALVSAEKNTIYTNCALTEDGDVWWEGIGYPAKGKLVDWKGNTRDALPKDKAPKGEEMAHPNARFTAPAYQCPCIAKEWEDPAGVPISAILFGGRRPSTIPLVHQSLSWNHGVFLGSIVGSEITAASTIDASQVGKIRRDPFAILPFCGYNMGDYFKHWIEVGKKSSEDKLPKIFYVNWFRKDANNEKLPGGFMWPGYGDNSRVLAWIFDRCNGVDNAVETPIGYMPKEGAINTDGLADYYKETLPEITKVDVEGWKKELADVKENHYPKFGSHLPKELSDIIDMIQDRLNKA</sequence>
<dbReference type="Gene3D" id="2.170.8.10">
    <property type="entry name" value="Phosphoenolpyruvate Carboxykinase, domain 2"/>
    <property type="match status" value="1"/>
</dbReference>
<dbReference type="PROSITE" id="PS00505">
    <property type="entry name" value="PEPCK_GTP"/>
    <property type="match status" value="1"/>
</dbReference>